<evidence type="ECO:0000313" key="4">
    <source>
        <dbReference type="Proteomes" id="UP000335636"/>
    </source>
</evidence>
<dbReference type="EMBL" id="CABDUW010001316">
    <property type="protein sequence ID" value="VTJ80570.1"/>
    <property type="molecule type" value="Genomic_DNA"/>
</dbReference>
<dbReference type="InterPro" id="IPR008405">
    <property type="entry name" value="ApoL"/>
</dbReference>
<dbReference type="AlphaFoldDB" id="A0A5E4CGW9"/>
<name>A0A5E4CGW9_MARMO</name>
<dbReference type="GO" id="GO:0006869">
    <property type="term" value="P:lipid transport"/>
    <property type="evidence" value="ECO:0007669"/>
    <property type="project" value="InterPro"/>
</dbReference>
<comment type="similarity">
    <text evidence="1">Belongs to the apolipoprotein L family.</text>
</comment>
<dbReference type="PANTHER" id="PTHR14096">
    <property type="entry name" value="APOLIPOPROTEIN L"/>
    <property type="match status" value="1"/>
</dbReference>
<proteinExistence type="inferred from homology"/>
<organism evidence="3 4">
    <name type="scientific">Marmota monax</name>
    <name type="common">Woodchuck</name>
    <dbReference type="NCBI Taxonomy" id="9995"/>
    <lineage>
        <taxon>Eukaryota</taxon>
        <taxon>Metazoa</taxon>
        <taxon>Chordata</taxon>
        <taxon>Craniata</taxon>
        <taxon>Vertebrata</taxon>
        <taxon>Euteleostomi</taxon>
        <taxon>Mammalia</taxon>
        <taxon>Eutheria</taxon>
        <taxon>Euarchontoglires</taxon>
        <taxon>Glires</taxon>
        <taxon>Rodentia</taxon>
        <taxon>Sciuromorpha</taxon>
        <taxon>Sciuridae</taxon>
        <taxon>Xerinae</taxon>
        <taxon>Marmotini</taxon>
        <taxon>Marmota</taxon>
    </lineage>
</organism>
<dbReference type="Proteomes" id="UP000335636">
    <property type="component" value="Unassembled WGS sequence"/>
</dbReference>
<dbReference type="GO" id="GO:0042157">
    <property type="term" value="P:lipoprotein metabolic process"/>
    <property type="evidence" value="ECO:0007669"/>
    <property type="project" value="InterPro"/>
</dbReference>
<accession>A0A5E4CGW9</accession>
<feature type="coiled-coil region" evidence="2">
    <location>
        <begin position="312"/>
        <end position="346"/>
    </location>
</feature>
<evidence type="ECO:0000256" key="2">
    <source>
        <dbReference type="SAM" id="Coils"/>
    </source>
</evidence>
<dbReference type="GO" id="GO:0008289">
    <property type="term" value="F:lipid binding"/>
    <property type="evidence" value="ECO:0007669"/>
    <property type="project" value="InterPro"/>
</dbReference>
<dbReference type="GO" id="GO:0016020">
    <property type="term" value="C:membrane"/>
    <property type="evidence" value="ECO:0007669"/>
    <property type="project" value="TreeGrafter"/>
</dbReference>
<keyword evidence="4" id="KW-1185">Reference proteome</keyword>
<protein>
    <recommendedName>
        <fullName evidence="5">Apolipoprotein L3</fullName>
    </recommendedName>
</protein>
<evidence type="ECO:0008006" key="5">
    <source>
        <dbReference type="Google" id="ProtNLM"/>
    </source>
</evidence>
<evidence type="ECO:0000313" key="3">
    <source>
        <dbReference type="EMBL" id="VTJ80570.1"/>
    </source>
</evidence>
<evidence type="ECO:0000256" key="1">
    <source>
        <dbReference type="ARBA" id="ARBA00010090"/>
    </source>
</evidence>
<sequence length="349" mass="37524">MTDRWTMDPDPSKACPDGKSLTEDAIEYLQSVVSREDLELLLTEEAWESLVAGADLSREEADALYEALNKLRGDMALEDKDMLQTHVQDRERFLQEFPQVKAELEEHIEKLRALADRVDKVHKDCTISHVVANSTGAASGVLTILGLALAPVTAGVSLALSATGVGLGIAAAVTTVSTSIVEHSSTVSATEEASSLVSKNASNAKAVAQIVGHNAPKAISLTKNFIQVLGDIGKHIRAIKLAKANPRLVSSARRLMTTGRISIRSGKQVQRAFGGTALAMTKGARIMGAATTGIFLLMDVIDLVKKSTHLHEGAKAESAQELRQKAQELEEKLQELIQTHERLQLDPSP</sequence>
<gene>
    <name evidence="3" type="ORF">MONAX_5E023174</name>
</gene>
<keyword evidence="2" id="KW-0175">Coiled coil</keyword>
<dbReference type="PANTHER" id="PTHR14096:SF27">
    <property type="entry name" value="APOLIPOPROTEIN L2"/>
    <property type="match status" value="1"/>
</dbReference>
<dbReference type="GO" id="GO:0005576">
    <property type="term" value="C:extracellular region"/>
    <property type="evidence" value="ECO:0007669"/>
    <property type="project" value="InterPro"/>
</dbReference>
<reference evidence="3" key="1">
    <citation type="submission" date="2019-04" db="EMBL/GenBank/DDBJ databases">
        <authorList>
            <person name="Alioto T."/>
            <person name="Alioto T."/>
        </authorList>
    </citation>
    <scope>NUCLEOTIDE SEQUENCE [LARGE SCALE GENOMIC DNA]</scope>
</reference>
<dbReference type="Pfam" id="PF05461">
    <property type="entry name" value="ApoL"/>
    <property type="match status" value="1"/>
</dbReference>
<comment type="caution">
    <text evidence="3">The sequence shown here is derived from an EMBL/GenBank/DDBJ whole genome shotgun (WGS) entry which is preliminary data.</text>
</comment>